<dbReference type="AlphaFoldDB" id="A0A9N9F5C5"/>
<feature type="region of interest" description="Disordered" evidence="1">
    <location>
        <begin position="77"/>
        <end position="96"/>
    </location>
</feature>
<keyword evidence="3" id="KW-1185">Reference proteome</keyword>
<dbReference type="EMBL" id="CAJVPZ010002304">
    <property type="protein sequence ID" value="CAG8510123.1"/>
    <property type="molecule type" value="Genomic_DNA"/>
</dbReference>
<feature type="compositionally biased region" description="Basic and acidic residues" evidence="1">
    <location>
        <begin position="344"/>
        <end position="362"/>
    </location>
</feature>
<proteinExistence type="predicted"/>
<dbReference type="OrthoDB" id="2488875at2759"/>
<evidence type="ECO:0000313" key="2">
    <source>
        <dbReference type="EMBL" id="CAG8510123.1"/>
    </source>
</evidence>
<dbReference type="Proteomes" id="UP000789396">
    <property type="component" value="Unassembled WGS sequence"/>
</dbReference>
<name>A0A9N9F5C5_9GLOM</name>
<gene>
    <name evidence="2" type="ORF">RFULGI_LOCUS2857</name>
</gene>
<feature type="compositionally biased region" description="Basic residues" evidence="1">
    <location>
        <begin position="1"/>
        <end position="12"/>
    </location>
</feature>
<comment type="caution">
    <text evidence="2">The sequence shown here is derived from an EMBL/GenBank/DDBJ whole genome shotgun (WGS) entry which is preliminary data.</text>
</comment>
<protein>
    <submittedName>
        <fullName evidence="2">19235_t:CDS:1</fullName>
    </submittedName>
</protein>
<organism evidence="2 3">
    <name type="scientific">Racocetra fulgida</name>
    <dbReference type="NCBI Taxonomy" id="60492"/>
    <lineage>
        <taxon>Eukaryota</taxon>
        <taxon>Fungi</taxon>
        <taxon>Fungi incertae sedis</taxon>
        <taxon>Mucoromycota</taxon>
        <taxon>Glomeromycotina</taxon>
        <taxon>Glomeromycetes</taxon>
        <taxon>Diversisporales</taxon>
        <taxon>Gigasporaceae</taxon>
        <taxon>Racocetra</taxon>
    </lineage>
</organism>
<feature type="region of interest" description="Disordered" evidence="1">
    <location>
        <begin position="340"/>
        <end position="377"/>
    </location>
</feature>
<feature type="region of interest" description="Disordered" evidence="1">
    <location>
        <begin position="1"/>
        <end position="25"/>
    </location>
</feature>
<evidence type="ECO:0000256" key="1">
    <source>
        <dbReference type="SAM" id="MobiDB-lite"/>
    </source>
</evidence>
<sequence>MEMGKSKNKRAKTQSTGPRLENEVVATDATKEYEIETAEQDLSLNSKLKVETLDLLSSNKTSLDTRSEMEILSDPEVLIGTEGETSGTNSEKSDDLQDMQGKAIYTTFASRNHIRTKNENVLIFDIRSLNKFSINEIILNMYTKIGDDFIAAKLHFTNGRRTHMEIIFANEETLKKYAIDGHKEFISNQIREAFEDIGSIISIKLLVFEGTPISTNQWVQKNLTVETTTYSTNNPYIKNHPHEVQETSNQQGGDILGSNIDPSTEDSAYTSQALVEEKGPENCDNSIAIETNNEEIQIKDTLTFPVQSGSTTEISESSMNEDLRDASGNIQDIMDDGFTLVTGKKKDSRKEKSPTVVHERQSPYKRPKRTEVHQALC</sequence>
<evidence type="ECO:0000313" key="3">
    <source>
        <dbReference type="Proteomes" id="UP000789396"/>
    </source>
</evidence>
<reference evidence="2" key="1">
    <citation type="submission" date="2021-06" db="EMBL/GenBank/DDBJ databases">
        <authorList>
            <person name="Kallberg Y."/>
            <person name="Tangrot J."/>
            <person name="Rosling A."/>
        </authorList>
    </citation>
    <scope>NUCLEOTIDE SEQUENCE</scope>
    <source>
        <strain evidence="2">IN212</strain>
    </source>
</reference>
<accession>A0A9N9F5C5</accession>